<dbReference type="Gene3D" id="3.60.10.10">
    <property type="entry name" value="Endonuclease/exonuclease/phosphatase"/>
    <property type="match status" value="1"/>
</dbReference>
<protein>
    <submittedName>
        <fullName evidence="4">Uncharacterized protein</fullName>
    </submittedName>
</protein>
<dbReference type="InterPro" id="IPR043502">
    <property type="entry name" value="DNA/RNA_pol_sf"/>
</dbReference>
<comment type="caution">
    <text evidence="4">The sequence shown here is derived from an EMBL/GenBank/DDBJ whole genome shotgun (WGS) entry which is preliminary data.</text>
</comment>
<organism evidence="4 5">
    <name type="scientific">Symbiodinium natans</name>
    <dbReference type="NCBI Taxonomy" id="878477"/>
    <lineage>
        <taxon>Eukaryota</taxon>
        <taxon>Sar</taxon>
        <taxon>Alveolata</taxon>
        <taxon>Dinophyceae</taxon>
        <taxon>Suessiales</taxon>
        <taxon>Symbiodiniaceae</taxon>
        <taxon>Symbiodinium</taxon>
    </lineage>
</organism>
<feature type="transmembrane region" description="Helical" evidence="1">
    <location>
        <begin position="1534"/>
        <end position="1557"/>
    </location>
</feature>
<proteinExistence type="predicted"/>
<feature type="transmembrane region" description="Helical" evidence="1">
    <location>
        <begin position="1653"/>
        <end position="1679"/>
    </location>
</feature>
<feature type="transmembrane region" description="Helical" evidence="1">
    <location>
        <begin position="1325"/>
        <end position="1351"/>
    </location>
</feature>
<evidence type="ECO:0000259" key="2">
    <source>
        <dbReference type="Pfam" id="PF00078"/>
    </source>
</evidence>
<dbReference type="Gene3D" id="3.30.420.10">
    <property type="entry name" value="Ribonuclease H-like superfamily/Ribonuclease H"/>
    <property type="match status" value="1"/>
</dbReference>
<sequence>MLASVCYYLRGGTSTTAHASSDGNVSKADPEEPVNHELWLSPSSSSQVEGLSEPRVWVEDSAGQDLETRDLGVQRLPQPVLVGSDPGVQSLSLQGDALPAVSQAVSQAGYTFHVGAQTLNSAGAPYAGVSFLTRWPAQAVTLPAWPDAAGRVAGLRVFRPRARPLLLVGVYLHASDAFAAASLLDMVLPWAASLGEDFCVTGDFNLLKSHWPMSHALAAGQLFDADDVAGDPAQLPGTHRNAEGVLTGRVIDFMLHSASVTVRSRCLVFCLACLSCSIDTALDSRNVDAAWAAISACLAQVVCDSVPAVAPEQATAPRVNPCQPHRKAPTYQSLLERRLRRLARRAAEFARNGGDQGLFVAISRDVKDLSPTFPELASNAWGCPEAAQLPTSLANQQAERDALARLQHWKATTGEDMHRLCQWVRATVPTEPAHQPACDTWTAPLHPQHQAEEAAETWRHMWAPTQLPQPVGFQQLRHLVVPTEEYPLPAVTAASLFARFRASIRKATGLDGWGAAAFVSAGLPACEALAQLWALCLQTAELPAAWRRIRVALLPKPEGGLRPISVASAAYRACMTCLLRACRPWFQSWADPELVGGVPGRSMAQTHDELFAALHDARSSRQALVGAKQDIRKCFDTVQWDLALQAWSWLGAPAPLVSLLRAFYEGQQRWVAVRGHFASSCVAPTRGLLQGCPASVGLLNGLMLLWVRSIRATSPTVSMSIFLDDRALWSTGRGAPDHLCTALQTAATVDQALALQVHPDKLACWATRAPARRVLAARPALCGPVVSGFKLLGIHYRLCAHTGAVDSARLNPVITNRARRIAIAARHLHQRRPRLHPKFALAFAAVRHELRRSGGAQPPPARSRACPALAAALSTFAWTIRPATSHFALRYHRAQAPHHATGGAMRRVLHAAAHDTRTLERMRIPFTPCVCGDPLPTRTHVTFDCPAMPSPLAHRSSAEHRFLVPLLSGLSAPEWQLPDVPEDLLLALSDAETIDSALLVATDGSALHAPEAHDLLWFQHAGWGIACAPGVGFGGVVPGLDRSSAAAERYALLVLATAAAQLGAPVCVFTDNKALVTGFRSALAINGEFRAYWALVHRLLPAGSAVYWVPAHGRHPEWESPLAPVPTAKLRALNETADSAAGQATAPFTHVFAAAKMAAAQAASWAETAVTRQALLVATWHDAVAQVGIFPWGTLMVCSLTFPCLTLLAYVVLAHCRSIIVMQQQLSQFGIEHAKSQCCDCGHVHKYTGDKMICDRNIILRCISSWFGSTEQFESLVQDRLLKTLVHHLTNEVFSYFRIVQATSPVGWVCIDVFLGGWIRHEFDVRGLVLISSAVVGYWLMVLPCIVFFLLRLASKGEGYDLSTKTPWISSVLLLSGSKAGSGRCSRDVLSIGTSHCEVQVCVDRFGAHAAMASTAGLEVCIGIPSDFHRAASLGSDGITSAPGTSMTEEDVFVEAYIGFISEMNATSPEVVRAIPVHRVLQLAPWRWVLNGFSFLYPFSIQTTHPHEFWSHSWRTSAWLKYLNILFLNNSVPAFFVSWLSAFVALFLCVAGVLPAWVGAPFEYIWCTVAGTLGYVLTLLLWRCKKLVFLDIACISQTDEALKSEALVSMGAFLKNSQSLLVLWDETYTSRLWCVFELAAFLHSHDTNASKSLVVCPIFVGPALLIAQMGLCIVVLGFVCSQLGLFPWGTLMVCSLAFPCMTLLAYVVLAHCRSIIVMQQQLSQFRIEHAKSQCCDCGHVNEYTGDKMICDRNIILRCISAWFGSTEQFEALVQDRLLKTLVHHLTNEVFSYFRIVQATSPVGWVSIDIFLGGWIRHEFDVGGLVLMSSAVVSYWLMVFPCILFFMLRLMYKFKGGGQSPTMRTQVLLSVGLVATGTLMFFCFAAAESFNSNLFLHHFGHKAYSSPVTVPLMGVVTFLLWRCLPAADISTP</sequence>
<evidence type="ECO:0000313" key="4">
    <source>
        <dbReference type="EMBL" id="CAE7384344.1"/>
    </source>
</evidence>
<dbReference type="Pfam" id="PF00078">
    <property type="entry name" value="RVT_1"/>
    <property type="match status" value="1"/>
</dbReference>
<dbReference type="Pfam" id="PF03372">
    <property type="entry name" value="Exo_endo_phos"/>
    <property type="match status" value="1"/>
</dbReference>
<dbReference type="SUPFAM" id="SSF56219">
    <property type="entry name" value="DNase I-like"/>
    <property type="match status" value="1"/>
</dbReference>
<evidence type="ECO:0000313" key="5">
    <source>
        <dbReference type="Proteomes" id="UP000604046"/>
    </source>
</evidence>
<feature type="transmembrane region" description="Helical" evidence="1">
    <location>
        <begin position="1821"/>
        <end position="1845"/>
    </location>
</feature>
<dbReference type="EMBL" id="CAJNDS010002231">
    <property type="protein sequence ID" value="CAE7384344.1"/>
    <property type="molecule type" value="Genomic_DNA"/>
</dbReference>
<keyword evidence="1" id="KW-0472">Membrane</keyword>
<feature type="transmembrane region" description="Helical" evidence="1">
    <location>
        <begin position="1906"/>
        <end position="1923"/>
    </location>
</feature>
<name>A0A812Q4Q9_9DINO</name>
<dbReference type="InterPro" id="IPR005135">
    <property type="entry name" value="Endo/exonuclease/phosphatase"/>
</dbReference>
<dbReference type="InterPro" id="IPR036691">
    <property type="entry name" value="Endo/exonu/phosph_ase_sf"/>
</dbReference>
<keyword evidence="1" id="KW-1133">Transmembrane helix</keyword>
<feature type="transmembrane region" description="Helical" evidence="1">
    <location>
        <begin position="1563"/>
        <end position="1582"/>
    </location>
</feature>
<keyword evidence="5" id="KW-1185">Reference proteome</keyword>
<feature type="transmembrane region" description="Helical" evidence="1">
    <location>
        <begin position="1685"/>
        <end position="1709"/>
    </location>
</feature>
<dbReference type="GO" id="GO:0003824">
    <property type="term" value="F:catalytic activity"/>
    <property type="evidence" value="ECO:0007669"/>
    <property type="project" value="InterPro"/>
</dbReference>
<dbReference type="SUPFAM" id="SSF56672">
    <property type="entry name" value="DNA/RNA polymerases"/>
    <property type="match status" value="1"/>
</dbReference>
<dbReference type="InterPro" id="IPR000477">
    <property type="entry name" value="RT_dom"/>
</dbReference>
<feature type="transmembrane region" description="Helical" evidence="1">
    <location>
        <begin position="1795"/>
        <end position="1815"/>
    </location>
</feature>
<gene>
    <name evidence="4" type="ORF">SNAT2548_LOCUS20966</name>
</gene>
<dbReference type="InterPro" id="IPR012337">
    <property type="entry name" value="RNaseH-like_sf"/>
</dbReference>
<reference evidence="4" key="1">
    <citation type="submission" date="2021-02" db="EMBL/GenBank/DDBJ databases">
        <authorList>
            <person name="Dougan E. K."/>
            <person name="Rhodes N."/>
            <person name="Thang M."/>
            <person name="Chan C."/>
        </authorList>
    </citation>
    <scope>NUCLEOTIDE SEQUENCE</scope>
</reference>
<feature type="transmembrane region" description="Helical" evidence="1">
    <location>
        <begin position="1866"/>
        <end position="1886"/>
    </location>
</feature>
<dbReference type="PANTHER" id="PTHR19446">
    <property type="entry name" value="REVERSE TRANSCRIPTASES"/>
    <property type="match status" value="1"/>
</dbReference>
<feature type="domain" description="Endonuclease/exonuclease/phosphatase" evidence="3">
    <location>
        <begin position="109"/>
        <end position="265"/>
    </location>
</feature>
<dbReference type="SUPFAM" id="SSF53098">
    <property type="entry name" value="Ribonuclease H-like"/>
    <property type="match status" value="1"/>
</dbReference>
<evidence type="ECO:0000259" key="3">
    <source>
        <dbReference type="Pfam" id="PF03372"/>
    </source>
</evidence>
<accession>A0A812Q4Q9</accession>
<feature type="domain" description="Reverse transcriptase" evidence="2">
    <location>
        <begin position="555"/>
        <end position="793"/>
    </location>
</feature>
<keyword evidence="1" id="KW-0812">Transmembrane</keyword>
<dbReference type="Proteomes" id="UP000604046">
    <property type="component" value="Unassembled WGS sequence"/>
</dbReference>
<dbReference type="GO" id="GO:0003676">
    <property type="term" value="F:nucleic acid binding"/>
    <property type="evidence" value="ECO:0007669"/>
    <property type="project" value="InterPro"/>
</dbReference>
<dbReference type="InterPro" id="IPR036397">
    <property type="entry name" value="RNaseH_sf"/>
</dbReference>
<feature type="transmembrane region" description="Helical" evidence="1">
    <location>
        <begin position="1189"/>
        <end position="1213"/>
    </location>
</feature>
<dbReference type="OrthoDB" id="417545at2759"/>
<feature type="transmembrane region" description="Helical" evidence="1">
    <location>
        <begin position="1299"/>
        <end position="1319"/>
    </location>
</feature>
<evidence type="ECO:0000256" key="1">
    <source>
        <dbReference type="SAM" id="Phobius"/>
    </source>
</evidence>